<proteinExistence type="predicted"/>
<evidence type="ECO:0000313" key="3">
    <source>
        <dbReference type="Proteomes" id="UP001396334"/>
    </source>
</evidence>
<sequence>MLEDTKSQGRGIAELGSGFNNKRKTAASAARIMDEQRRIACAETGRLTKDSGKQKESFKFKLPISSYEAADVRAEEVRVIEARIKATAQKEAAAVKEKQQSLS</sequence>
<protein>
    <submittedName>
        <fullName evidence="2">Uncharacterized protein</fullName>
    </submittedName>
</protein>
<evidence type="ECO:0000256" key="1">
    <source>
        <dbReference type="SAM" id="MobiDB-lite"/>
    </source>
</evidence>
<comment type="caution">
    <text evidence="2">The sequence shown here is derived from an EMBL/GenBank/DDBJ whole genome shotgun (WGS) entry which is preliminary data.</text>
</comment>
<keyword evidence="3" id="KW-1185">Reference proteome</keyword>
<accession>A0ABR2RRS0</accession>
<feature type="region of interest" description="Disordered" evidence="1">
    <location>
        <begin position="1"/>
        <end position="20"/>
    </location>
</feature>
<evidence type="ECO:0000313" key="2">
    <source>
        <dbReference type="EMBL" id="KAK9015459.1"/>
    </source>
</evidence>
<organism evidence="2 3">
    <name type="scientific">Hibiscus sabdariffa</name>
    <name type="common">roselle</name>
    <dbReference type="NCBI Taxonomy" id="183260"/>
    <lineage>
        <taxon>Eukaryota</taxon>
        <taxon>Viridiplantae</taxon>
        <taxon>Streptophyta</taxon>
        <taxon>Embryophyta</taxon>
        <taxon>Tracheophyta</taxon>
        <taxon>Spermatophyta</taxon>
        <taxon>Magnoliopsida</taxon>
        <taxon>eudicotyledons</taxon>
        <taxon>Gunneridae</taxon>
        <taxon>Pentapetalae</taxon>
        <taxon>rosids</taxon>
        <taxon>malvids</taxon>
        <taxon>Malvales</taxon>
        <taxon>Malvaceae</taxon>
        <taxon>Malvoideae</taxon>
        <taxon>Hibiscus</taxon>
    </lineage>
</organism>
<name>A0ABR2RRS0_9ROSI</name>
<dbReference type="EMBL" id="JBBPBN010000021">
    <property type="protein sequence ID" value="KAK9015459.1"/>
    <property type="molecule type" value="Genomic_DNA"/>
</dbReference>
<reference evidence="2 3" key="1">
    <citation type="journal article" date="2024" name="G3 (Bethesda)">
        <title>Genome assembly of Hibiscus sabdariffa L. provides insights into metabolisms of medicinal natural products.</title>
        <authorList>
            <person name="Kim T."/>
        </authorList>
    </citation>
    <scope>NUCLEOTIDE SEQUENCE [LARGE SCALE GENOMIC DNA]</scope>
    <source>
        <strain evidence="2">TK-2024</strain>
        <tissue evidence="2">Old leaves</tissue>
    </source>
</reference>
<dbReference type="Proteomes" id="UP001396334">
    <property type="component" value="Unassembled WGS sequence"/>
</dbReference>
<gene>
    <name evidence="2" type="ORF">V6N11_006568</name>
</gene>